<dbReference type="PANTHER" id="PTHR47505">
    <property type="entry name" value="DNA UTILIZATION PROTEIN YHGH"/>
    <property type="match status" value="1"/>
</dbReference>
<reference evidence="4" key="1">
    <citation type="journal article" date="2019" name="Int. J. Syst. Evol. Microbiol.">
        <title>The Global Catalogue of Microorganisms (GCM) 10K type strain sequencing project: providing services to taxonomists for standard genome sequencing and annotation.</title>
        <authorList>
            <consortium name="The Broad Institute Genomics Platform"/>
            <consortium name="The Broad Institute Genome Sequencing Center for Infectious Disease"/>
            <person name="Wu L."/>
            <person name="Ma J."/>
        </authorList>
    </citation>
    <scope>NUCLEOTIDE SEQUENCE [LARGE SCALE GENOMIC DNA]</scope>
    <source>
        <strain evidence="4">KCTC 42107</strain>
    </source>
</reference>
<proteinExistence type="inferred from homology"/>
<dbReference type="EMBL" id="JBHUMD010000003">
    <property type="protein sequence ID" value="MFD2600660.1"/>
    <property type="molecule type" value="Genomic_DNA"/>
</dbReference>
<evidence type="ECO:0000259" key="2">
    <source>
        <dbReference type="Pfam" id="PF00156"/>
    </source>
</evidence>
<dbReference type="InterPro" id="IPR051910">
    <property type="entry name" value="ComF/GntX_DNA_util-trans"/>
</dbReference>
<evidence type="ECO:0000313" key="3">
    <source>
        <dbReference type="EMBL" id="MFD2600660.1"/>
    </source>
</evidence>
<protein>
    <submittedName>
        <fullName evidence="3">ComF family protein</fullName>
    </submittedName>
</protein>
<dbReference type="SUPFAM" id="SSF53271">
    <property type="entry name" value="PRTase-like"/>
    <property type="match status" value="1"/>
</dbReference>
<feature type="domain" description="Phosphoribosyltransferase" evidence="2">
    <location>
        <begin position="100"/>
        <end position="166"/>
    </location>
</feature>
<organism evidence="3 4">
    <name type="scientific">Flavobacterium suzhouense</name>
    <dbReference type="NCBI Taxonomy" id="1529638"/>
    <lineage>
        <taxon>Bacteria</taxon>
        <taxon>Pseudomonadati</taxon>
        <taxon>Bacteroidota</taxon>
        <taxon>Flavobacteriia</taxon>
        <taxon>Flavobacteriales</taxon>
        <taxon>Flavobacteriaceae</taxon>
        <taxon>Flavobacterium</taxon>
    </lineage>
</organism>
<dbReference type="CDD" id="cd06223">
    <property type="entry name" value="PRTases_typeI"/>
    <property type="match status" value="1"/>
</dbReference>
<comment type="caution">
    <text evidence="3">The sequence shown here is derived from an EMBL/GenBank/DDBJ whole genome shotgun (WGS) entry which is preliminary data.</text>
</comment>
<dbReference type="Pfam" id="PF00156">
    <property type="entry name" value="Pribosyltran"/>
    <property type="match status" value="1"/>
</dbReference>
<accession>A0ABW5NQF6</accession>
<dbReference type="PANTHER" id="PTHR47505:SF1">
    <property type="entry name" value="DNA UTILIZATION PROTEIN YHGH"/>
    <property type="match status" value="1"/>
</dbReference>
<name>A0ABW5NQF6_9FLAO</name>
<evidence type="ECO:0000313" key="4">
    <source>
        <dbReference type="Proteomes" id="UP001597480"/>
    </source>
</evidence>
<dbReference type="Proteomes" id="UP001597480">
    <property type="component" value="Unassembled WGS sequence"/>
</dbReference>
<dbReference type="InterPro" id="IPR029057">
    <property type="entry name" value="PRTase-like"/>
</dbReference>
<dbReference type="Gene3D" id="3.40.50.2020">
    <property type="match status" value="1"/>
</dbReference>
<evidence type="ECO:0000256" key="1">
    <source>
        <dbReference type="ARBA" id="ARBA00008007"/>
    </source>
</evidence>
<dbReference type="RefSeq" id="WP_379819353.1">
    <property type="nucleotide sequence ID" value="NZ_JBHUMD010000003.1"/>
</dbReference>
<comment type="similarity">
    <text evidence="1">Belongs to the ComF/GntX family.</text>
</comment>
<keyword evidence="4" id="KW-1185">Reference proteome</keyword>
<dbReference type="InterPro" id="IPR000836">
    <property type="entry name" value="PRTase_dom"/>
</dbReference>
<sequence>MEHASSVVYFHKEGIVQGLIHNLKYRGKEEIGSMMGQWYVHDLKEIEALKDVTEVVPVPLHKKRLRERGYNQVEGFGKALAEGLGKNYNEDILLRTHYTKTQTKKNLAARAEIINESFDVTPTDSDNGKHFLLVDDVITTGATLEACGKALLRIPGAKVSIITMAYAHS</sequence>
<gene>
    <name evidence="3" type="ORF">ACFSR3_01215</name>
</gene>